<dbReference type="Pfam" id="PF00266">
    <property type="entry name" value="Aminotran_5"/>
    <property type="match status" value="2"/>
</dbReference>
<evidence type="ECO:0000313" key="7">
    <source>
        <dbReference type="EnsemblPlants" id="EMT23895"/>
    </source>
</evidence>
<dbReference type="SUPFAM" id="SSF53383">
    <property type="entry name" value="PLP-dependent transferases"/>
    <property type="match status" value="1"/>
</dbReference>
<name>M8BG27_AEGTA</name>
<evidence type="ECO:0000259" key="6">
    <source>
        <dbReference type="Pfam" id="PF00266"/>
    </source>
</evidence>
<dbReference type="Gene3D" id="3.40.640.10">
    <property type="entry name" value="Type I PLP-dependent aspartate aminotransferase-like (Major domain)"/>
    <property type="match status" value="1"/>
</dbReference>
<comment type="cofactor">
    <cofactor evidence="1">
        <name>pyridoxal 5'-phosphate</name>
        <dbReference type="ChEBI" id="CHEBI:597326"/>
    </cofactor>
</comment>
<evidence type="ECO:0000256" key="4">
    <source>
        <dbReference type="ARBA" id="ARBA00022898"/>
    </source>
</evidence>
<dbReference type="InterPro" id="IPR015424">
    <property type="entry name" value="PyrdxlP-dep_Trfase"/>
</dbReference>
<dbReference type="InterPro" id="IPR010970">
    <property type="entry name" value="Cys_dSase_SufS"/>
</dbReference>
<evidence type="ECO:0000256" key="1">
    <source>
        <dbReference type="ARBA" id="ARBA00001933"/>
    </source>
</evidence>
<evidence type="ECO:0000256" key="5">
    <source>
        <dbReference type="ARBA" id="ARBA00050776"/>
    </source>
</evidence>
<feature type="domain" description="Aminotransferase class V" evidence="6">
    <location>
        <begin position="388"/>
        <end position="517"/>
    </location>
</feature>
<dbReference type="PANTHER" id="PTHR43586">
    <property type="entry name" value="CYSTEINE DESULFURASE"/>
    <property type="match status" value="1"/>
</dbReference>
<dbReference type="InterPro" id="IPR000192">
    <property type="entry name" value="Aminotrans_V_dom"/>
</dbReference>
<proteinExistence type="predicted"/>
<sequence length="532" mass="57642">MATAAAAAVASLRYFPSSVRNRSYPGTIGGGAVLTFSPRRGRCGTAAMAAPSREAEPASSLGDLTRVDFPILDQEFDGNKLVYFDNGATSQKPSHVMKALDDYYRFYNSNVHRGIHALSAKATDAYESARRKVANFINAADSREIIFTRNATEAINLVAYSWGLSNLKQGDEIILTVAEHHSAIVPWQFVSQKTGAVLKYVGLTKEEVPDIEQLKGLLSSKTKIVVVHHVSNVLGSMLPIEEVVSCANKVGAKVLVDACQSVPHMPVDVQKLGADFLVASSHKMCGPTGVGFLHGKFEILSSMEPFLGGGEMIADVFEDKSTYAEPPSRITVNDDVSQVSLKNTTCAAYWPRAPWNTHVIPPNKDWDNSSCSSCSLPGHSHPASTCSSCRFEAGTPAIGEAIGLGVAIDYLSHFGMQRIHEYEKVLGSYLYESLLSVPNVRIYGPAPSASDHRAPLCSFNVENVHPTDIAEILDLQHGIAIRSGHHCAQILHRTLGINASARASLHFYNTKEEVDAFIHGLKATIDFLTSHH</sequence>
<keyword evidence="4" id="KW-0663">Pyridoxal phosphate</keyword>
<reference evidence="7" key="1">
    <citation type="submission" date="2015-06" db="UniProtKB">
        <authorList>
            <consortium name="EnsemblPlants"/>
        </authorList>
    </citation>
    <scope>IDENTIFICATION</scope>
</reference>
<organism evidence="7">
    <name type="scientific">Aegilops tauschii</name>
    <name type="common">Tausch's goatgrass</name>
    <name type="synonym">Aegilops squarrosa</name>
    <dbReference type="NCBI Taxonomy" id="37682"/>
    <lineage>
        <taxon>Eukaryota</taxon>
        <taxon>Viridiplantae</taxon>
        <taxon>Streptophyta</taxon>
        <taxon>Embryophyta</taxon>
        <taxon>Tracheophyta</taxon>
        <taxon>Spermatophyta</taxon>
        <taxon>Magnoliopsida</taxon>
        <taxon>Liliopsida</taxon>
        <taxon>Poales</taxon>
        <taxon>Poaceae</taxon>
        <taxon>BOP clade</taxon>
        <taxon>Pooideae</taxon>
        <taxon>Triticodae</taxon>
        <taxon>Triticeae</taxon>
        <taxon>Triticinae</taxon>
        <taxon>Aegilops</taxon>
    </lineage>
</organism>
<accession>M8BG27</accession>
<dbReference type="Gene3D" id="3.90.1150.10">
    <property type="entry name" value="Aspartate Aminotransferase, domain 1"/>
    <property type="match status" value="1"/>
</dbReference>
<dbReference type="EnsemblPlants" id="EMT23895">
    <property type="protein sequence ID" value="EMT23895"/>
    <property type="gene ID" value="F775_28949"/>
</dbReference>
<keyword evidence="3" id="KW-0808">Transferase</keyword>
<comment type="catalytic activity">
    <reaction evidence="5">
        <text>(sulfur carrier)-H + L-cysteine = (sulfur carrier)-SH + L-alanine</text>
        <dbReference type="Rhea" id="RHEA:43892"/>
        <dbReference type="Rhea" id="RHEA-COMP:14737"/>
        <dbReference type="Rhea" id="RHEA-COMP:14739"/>
        <dbReference type="ChEBI" id="CHEBI:29917"/>
        <dbReference type="ChEBI" id="CHEBI:35235"/>
        <dbReference type="ChEBI" id="CHEBI:57972"/>
        <dbReference type="ChEBI" id="CHEBI:64428"/>
        <dbReference type="EC" id="2.8.1.7"/>
    </reaction>
</comment>
<dbReference type="GO" id="GO:0031071">
    <property type="term" value="F:cysteine desulfurase activity"/>
    <property type="evidence" value="ECO:0007669"/>
    <property type="project" value="UniProtKB-EC"/>
</dbReference>
<dbReference type="GO" id="GO:0030170">
    <property type="term" value="F:pyridoxal phosphate binding"/>
    <property type="evidence" value="ECO:0007669"/>
    <property type="project" value="InterPro"/>
</dbReference>
<feature type="domain" description="Aminotransferase class V" evidence="6">
    <location>
        <begin position="82"/>
        <end position="330"/>
    </location>
</feature>
<dbReference type="PANTHER" id="PTHR43586:SF8">
    <property type="entry name" value="CYSTEINE DESULFURASE 1, CHLOROPLASTIC"/>
    <property type="match status" value="1"/>
</dbReference>
<dbReference type="InterPro" id="IPR015422">
    <property type="entry name" value="PyrdxlP-dep_Trfase_small"/>
</dbReference>
<protein>
    <recommendedName>
        <fullName evidence="2">cysteine desulfurase</fullName>
        <ecNumber evidence="2">2.8.1.7</ecNumber>
    </recommendedName>
</protein>
<dbReference type="InterPro" id="IPR015421">
    <property type="entry name" value="PyrdxlP-dep_Trfase_major"/>
</dbReference>
<evidence type="ECO:0000256" key="2">
    <source>
        <dbReference type="ARBA" id="ARBA00012239"/>
    </source>
</evidence>
<dbReference type="AlphaFoldDB" id="M8BG27"/>
<dbReference type="CDD" id="cd06453">
    <property type="entry name" value="SufS_like"/>
    <property type="match status" value="1"/>
</dbReference>
<evidence type="ECO:0000256" key="3">
    <source>
        <dbReference type="ARBA" id="ARBA00022679"/>
    </source>
</evidence>
<dbReference type="GO" id="GO:0006534">
    <property type="term" value="P:cysteine metabolic process"/>
    <property type="evidence" value="ECO:0007669"/>
    <property type="project" value="InterPro"/>
</dbReference>
<dbReference type="EC" id="2.8.1.7" evidence="2"/>